<keyword evidence="3" id="KW-1185">Reference proteome</keyword>
<organism evidence="2 3">
    <name type="scientific">Sphingomonas hankyongi</name>
    <dbReference type="NCBI Taxonomy" id="2908209"/>
    <lineage>
        <taxon>Bacteria</taxon>
        <taxon>Pseudomonadati</taxon>
        <taxon>Pseudomonadota</taxon>
        <taxon>Alphaproteobacteria</taxon>
        <taxon>Sphingomonadales</taxon>
        <taxon>Sphingomonadaceae</taxon>
        <taxon>Sphingomonas</taxon>
    </lineage>
</organism>
<reference evidence="2" key="1">
    <citation type="submission" date="2022-05" db="EMBL/GenBank/DDBJ databases">
        <authorList>
            <person name="Jo J.-H."/>
            <person name="Im W.-T."/>
        </authorList>
    </citation>
    <scope>NUCLEOTIDE SEQUENCE</scope>
    <source>
        <strain evidence="2">SE220</strain>
    </source>
</reference>
<dbReference type="RefSeq" id="WP_249831195.1">
    <property type="nucleotide sequence ID" value="NZ_JAMGBE010000002.1"/>
</dbReference>
<keyword evidence="1" id="KW-0732">Signal</keyword>
<sequence length="46" mass="4560">MQQSQSQITRTLIAIAAALLTSTVAVTAAVGPAQAVANPIAVNINA</sequence>
<feature type="signal peptide" evidence="1">
    <location>
        <begin position="1"/>
        <end position="28"/>
    </location>
</feature>
<proteinExistence type="predicted"/>
<name>A0ABT0S227_9SPHN</name>
<accession>A0ABT0S227</accession>
<protein>
    <submittedName>
        <fullName evidence="2">Uncharacterized protein</fullName>
    </submittedName>
</protein>
<gene>
    <name evidence="2" type="ORF">LZ538_06575</name>
</gene>
<comment type="caution">
    <text evidence="2">The sequence shown here is derived from an EMBL/GenBank/DDBJ whole genome shotgun (WGS) entry which is preliminary data.</text>
</comment>
<evidence type="ECO:0000313" key="2">
    <source>
        <dbReference type="EMBL" id="MCL6729718.1"/>
    </source>
</evidence>
<dbReference type="Proteomes" id="UP001165342">
    <property type="component" value="Unassembled WGS sequence"/>
</dbReference>
<evidence type="ECO:0000313" key="3">
    <source>
        <dbReference type="Proteomes" id="UP001165342"/>
    </source>
</evidence>
<dbReference type="EMBL" id="JAMGBE010000002">
    <property type="protein sequence ID" value="MCL6729718.1"/>
    <property type="molecule type" value="Genomic_DNA"/>
</dbReference>
<feature type="chain" id="PRO_5045566432" evidence="1">
    <location>
        <begin position="29"/>
        <end position="46"/>
    </location>
</feature>
<evidence type="ECO:0000256" key="1">
    <source>
        <dbReference type="SAM" id="SignalP"/>
    </source>
</evidence>